<dbReference type="SUPFAM" id="SSF51055">
    <property type="entry name" value="Carbohydrate binding domain"/>
    <property type="match status" value="1"/>
</dbReference>
<sequence length="299" mass="33962">MTIFERPDEQVFASNARPGEVETFPNIERGWGVVFEQTEGKPPMEWFNAIFKRQDEAIRYLMQRGLPEWSATEEYPKGAFVQFKHLVYKAIIDNTNKEPIQNKDIWSEWGLEPNEVLLTKNNLKEIQESGEEAQKEARANIGAISKEEIPKVDITGFVPITRKINGLALDEDIGLTPQIIAAAPAAHTHHMRDIDGLTKQLEGIENLLKYEALLEPEGYITFPNGFTLQWGINYDQPNVNEVTFHKPFNRECFVVMLTIASPQSSKSDANIRAYNYTVGKFNIFSAANEKPVSWLAVGF</sequence>
<feature type="domain" description="Putative tail fiber protein gp53-like C-terminal" evidence="1">
    <location>
        <begin position="222"/>
        <end position="298"/>
    </location>
</feature>
<dbReference type="InterPro" id="IPR036573">
    <property type="entry name" value="CBM_sf_5/12"/>
</dbReference>
<dbReference type="GO" id="GO:0005975">
    <property type="term" value="P:carbohydrate metabolic process"/>
    <property type="evidence" value="ECO:0007669"/>
    <property type="project" value="InterPro"/>
</dbReference>
<reference evidence="3" key="1">
    <citation type="submission" date="2016-10" db="EMBL/GenBank/DDBJ databases">
        <authorList>
            <person name="Varghese N."/>
            <person name="Submissions S."/>
        </authorList>
    </citation>
    <scope>NUCLEOTIDE SEQUENCE [LARGE SCALE GENOMIC DNA]</scope>
    <source>
        <strain evidence="3">DSM 18579</strain>
    </source>
</reference>
<evidence type="ECO:0000259" key="1">
    <source>
        <dbReference type="Pfam" id="PF21882"/>
    </source>
</evidence>
<dbReference type="InterPro" id="IPR054075">
    <property type="entry name" value="Gp53-like_C"/>
</dbReference>
<organism evidence="2 3">
    <name type="scientific">Thorsellia anophelis DSM 18579</name>
    <dbReference type="NCBI Taxonomy" id="1123402"/>
    <lineage>
        <taxon>Bacteria</taxon>
        <taxon>Pseudomonadati</taxon>
        <taxon>Pseudomonadota</taxon>
        <taxon>Gammaproteobacteria</taxon>
        <taxon>Enterobacterales</taxon>
        <taxon>Thorselliaceae</taxon>
        <taxon>Thorsellia</taxon>
    </lineage>
</organism>
<evidence type="ECO:0000313" key="3">
    <source>
        <dbReference type="Proteomes" id="UP000242642"/>
    </source>
</evidence>
<name>A0A1I0CDK5_9GAMM</name>
<proteinExistence type="predicted"/>
<dbReference type="AlphaFoldDB" id="A0A1I0CDK5"/>
<evidence type="ECO:0000313" key="2">
    <source>
        <dbReference type="EMBL" id="SET17509.1"/>
    </source>
</evidence>
<keyword evidence="3" id="KW-1185">Reference proteome</keyword>
<protein>
    <submittedName>
        <fullName evidence="2">Carbohydrate binding domain-containing protein</fullName>
    </submittedName>
</protein>
<dbReference type="EMBL" id="FOHV01000010">
    <property type="protein sequence ID" value="SET17509.1"/>
    <property type="molecule type" value="Genomic_DNA"/>
</dbReference>
<dbReference type="OrthoDB" id="6402811at2"/>
<dbReference type="GO" id="GO:0030246">
    <property type="term" value="F:carbohydrate binding"/>
    <property type="evidence" value="ECO:0007669"/>
    <property type="project" value="InterPro"/>
</dbReference>
<accession>A0A1I0CDK5</accession>
<dbReference type="Gene3D" id="2.60.40.3940">
    <property type="match status" value="1"/>
</dbReference>
<dbReference type="Pfam" id="PF21882">
    <property type="entry name" value="Gp53-like_C"/>
    <property type="match status" value="1"/>
</dbReference>
<dbReference type="STRING" id="1123402.SAMN02583745_01593"/>
<dbReference type="Proteomes" id="UP000242642">
    <property type="component" value="Unassembled WGS sequence"/>
</dbReference>
<dbReference type="GO" id="GO:0005576">
    <property type="term" value="C:extracellular region"/>
    <property type="evidence" value="ECO:0007669"/>
    <property type="project" value="InterPro"/>
</dbReference>
<dbReference type="GO" id="GO:0004553">
    <property type="term" value="F:hydrolase activity, hydrolyzing O-glycosyl compounds"/>
    <property type="evidence" value="ECO:0007669"/>
    <property type="project" value="InterPro"/>
</dbReference>
<gene>
    <name evidence="2" type="ORF">SAMN02583745_01593</name>
</gene>
<dbReference type="RefSeq" id="WP_093319442.1">
    <property type="nucleotide sequence ID" value="NZ_FOHV01000010.1"/>
</dbReference>